<dbReference type="InterPro" id="IPR003004">
    <property type="entry name" value="GspF/PilC"/>
</dbReference>
<proteinExistence type="inferred from homology"/>
<dbReference type="AlphaFoldDB" id="A0A1L3GPT0"/>
<evidence type="ECO:0000256" key="11">
    <source>
        <dbReference type="ARBA" id="ARBA00022989"/>
    </source>
</evidence>
<evidence type="ECO:0000256" key="8">
    <source>
        <dbReference type="ARBA" id="ARBA00022723"/>
    </source>
</evidence>
<evidence type="ECO:0000256" key="5">
    <source>
        <dbReference type="ARBA" id="ARBA00022475"/>
    </source>
</evidence>
<dbReference type="GO" id="GO:0005886">
    <property type="term" value="C:plasma membrane"/>
    <property type="evidence" value="ECO:0007669"/>
    <property type="project" value="UniProtKB-SubCell"/>
</dbReference>
<dbReference type="STRING" id="1842532.A7E78_08735"/>
<keyword evidence="9" id="KW-0106">Calcium</keyword>
<keyword evidence="10" id="KW-0653">Protein transport</keyword>
<dbReference type="GO" id="GO:0046872">
    <property type="term" value="F:metal ion binding"/>
    <property type="evidence" value="ECO:0007669"/>
    <property type="project" value="UniProtKB-KW"/>
</dbReference>
<evidence type="ECO:0000256" key="12">
    <source>
        <dbReference type="ARBA" id="ARBA00023136"/>
    </source>
</evidence>
<protein>
    <recommendedName>
        <fullName evidence="13">General secretion pathway protein F</fullName>
    </recommendedName>
</protein>
<dbReference type="InterPro" id="IPR042094">
    <property type="entry name" value="T2SS_GspF_sf"/>
</dbReference>
<dbReference type="NCBIfam" id="TIGR02120">
    <property type="entry name" value="GspF"/>
    <property type="match status" value="1"/>
</dbReference>
<dbReference type="InterPro" id="IPR011850">
    <property type="entry name" value="T2SS_GspF"/>
</dbReference>
<dbReference type="FunFam" id="1.20.81.30:FF:000001">
    <property type="entry name" value="Type II secretion system protein F"/>
    <property type="match status" value="2"/>
</dbReference>
<feature type="transmembrane region" description="Helical" evidence="16">
    <location>
        <begin position="168"/>
        <end position="191"/>
    </location>
</feature>
<feature type="coiled-coil region" evidence="15">
    <location>
        <begin position="103"/>
        <end position="164"/>
    </location>
</feature>
<evidence type="ECO:0000259" key="17">
    <source>
        <dbReference type="Pfam" id="PF00482"/>
    </source>
</evidence>
<dbReference type="InterPro" id="IPR001992">
    <property type="entry name" value="T2SS_GspF/T4SS_PilC_CS"/>
</dbReference>
<dbReference type="GO" id="GO:0015627">
    <property type="term" value="C:type II protein secretion system complex"/>
    <property type="evidence" value="ECO:0007669"/>
    <property type="project" value="InterPro"/>
</dbReference>
<evidence type="ECO:0000256" key="10">
    <source>
        <dbReference type="ARBA" id="ARBA00022927"/>
    </source>
</evidence>
<keyword evidence="12 16" id="KW-0472">Membrane</keyword>
<accession>A0A1L3GPT0</accession>
<dbReference type="Proteomes" id="UP000182517">
    <property type="component" value="Chromosome"/>
</dbReference>
<dbReference type="GO" id="GO:0015628">
    <property type="term" value="P:protein secretion by the type II secretion system"/>
    <property type="evidence" value="ECO:0007669"/>
    <property type="project" value="InterPro"/>
</dbReference>
<evidence type="ECO:0000256" key="4">
    <source>
        <dbReference type="ARBA" id="ARBA00022448"/>
    </source>
</evidence>
<dbReference type="PANTHER" id="PTHR30012:SF0">
    <property type="entry name" value="TYPE II SECRETION SYSTEM PROTEIN F-RELATED"/>
    <property type="match status" value="1"/>
</dbReference>
<reference evidence="18 19" key="1">
    <citation type="journal article" date="2017" name="Genome Announc.">
        <title>Complete Genome Sequences of Two Acetylene-Fermenting Pelobacter acetylenicus Strains.</title>
        <authorList>
            <person name="Sutton J.M."/>
            <person name="Baesman S.M."/>
            <person name="Fierst J.L."/>
            <person name="Poret-Peterson A.T."/>
            <person name="Oremland R.S."/>
            <person name="Dunlap D.S."/>
            <person name="Akob D.M."/>
        </authorList>
    </citation>
    <scope>NUCLEOTIDE SEQUENCE [LARGE SCALE GENOMIC DNA]</scope>
    <source>
        <strain evidence="18 19">SFB93</strain>
    </source>
</reference>
<evidence type="ECO:0000256" key="15">
    <source>
        <dbReference type="SAM" id="Coils"/>
    </source>
</evidence>
<dbReference type="KEGG" id="pef:A7E78_08735"/>
<dbReference type="PROSITE" id="PS00874">
    <property type="entry name" value="T2SP_F"/>
    <property type="match status" value="1"/>
</dbReference>
<evidence type="ECO:0000256" key="3">
    <source>
        <dbReference type="ARBA" id="ARBA00005745"/>
    </source>
</evidence>
<dbReference type="EMBL" id="CP015519">
    <property type="protein sequence ID" value="APG27913.1"/>
    <property type="molecule type" value="Genomic_DNA"/>
</dbReference>
<keyword evidence="4 14" id="KW-0813">Transport</keyword>
<keyword evidence="6" id="KW-0997">Cell inner membrane</keyword>
<keyword evidence="5" id="KW-1003">Cell membrane</keyword>
<evidence type="ECO:0000256" key="13">
    <source>
        <dbReference type="ARBA" id="ARBA00030750"/>
    </source>
</evidence>
<keyword evidence="19" id="KW-1185">Reference proteome</keyword>
<comment type="similarity">
    <text evidence="3 14">Belongs to the GSP F family.</text>
</comment>
<evidence type="ECO:0000256" key="1">
    <source>
        <dbReference type="ARBA" id="ARBA00002684"/>
    </source>
</evidence>
<evidence type="ECO:0000256" key="16">
    <source>
        <dbReference type="SAM" id="Phobius"/>
    </source>
</evidence>
<organism evidence="18 19">
    <name type="scientific">Syntrophotalea acetylenivorans</name>
    <dbReference type="NCBI Taxonomy" id="1842532"/>
    <lineage>
        <taxon>Bacteria</taxon>
        <taxon>Pseudomonadati</taxon>
        <taxon>Thermodesulfobacteriota</taxon>
        <taxon>Desulfuromonadia</taxon>
        <taxon>Desulfuromonadales</taxon>
        <taxon>Syntrophotaleaceae</taxon>
        <taxon>Syntrophotalea</taxon>
    </lineage>
</organism>
<dbReference type="InterPro" id="IPR018076">
    <property type="entry name" value="T2SS_GspF_dom"/>
</dbReference>
<dbReference type="RefSeq" id="WP_072283876.1">
    <property type="nucleotide sequence ID" value="NZ_CP015519.1"/>
</dbReference>
<feature type="transmembrane region" description="Helical" evidence="16">
    <location>
        <begin position="211"/>
        <end position="237"/>
    </location>
</feature>
<evidence type="ECO:0000256" key="9">
    <source>
        <dbReference type="ARBA" id="ARBA00022837"/>
    </source>
</evidence>
<evidence type="ECO:0000313" key="18">
    <source>
        <dbReference type="EMBL" id="APG27913.1"/>
    </source>
</evidence>
<evidence type="ECO:0000256" key="14">
    <source>
        <dbReference type="RuleBase" id="RU003923"/>
    </source>
</evidence>
<feature type="domain" description="Type II secretion system protein GspF" evidence="17">
    <location>
        <begin position="70"/>
        <end position="192"/>
    </location>
</feature>
<dbReference type="PANTHER" id="PTHR30012">
    <property type="entry name" value="GENERAL SECRETION PATHWAY PROTEIN"/>
    <property type="match status" value="1"/>
</dbReference>
<keyword evidence="11 16" id="KW-1133">Transmembrane helix</keyword>
<dbReference type="OrthoDB" id="9805682at2"/>
<feature type="transmembrane region" description="Helical" evidence="16">
    <location>
        <begin position="375"/>
        <end position="396"/>
    </location>
</feature>
<evidence type="ECO:0000256" key="2">
    <source>
        <dbReference type="ARBA" id="ARBA00004429"/>
    </source>
</evidence>
<keyword evidence="7 14" id="KW-0812">Transmembrane</keyword>
<name>A0A1L3GPT0_9BACT</name>
<evidence type="ECO:0000256" key="6">
    <source>
        <dbReference type="ARBA" id="ARBA00022519"/>
    </source>
</evidence>
<dbReference type="PRINTS" id="PR00812">
    <property type="entry name" value="BCTERIALGSPF"/>
</dbReference>
<sequence>MPRFEYGGFDSSGAKITGTLEAPGRRAALETLRSQEIFATEVQELSSKSPRASFRWQRRRIPLLELAAATRQLATLLGAGLPLDEVLASVAEQIDRPALALALNRAREEVVQGSSLYQALEAQGQIFSPLYVNMVKVGESSGTLDQVLTQLADLQENQARTRSRIRAALTYPALMGLVGSAVLLLLFVFVVPQITRMLDNLGMELPLMTRLLIGTGNLLSSSWWLLLLLAILAVIFLRRYARSEKGSLALHRRALQLPLIGRLNLFTATARLSRTLATLLQSGVPLLTALDIARGLISNKILRRALADTAVSIREGEGLAAPLQRSGVFPRLLVQMAAAGEKSGQLEKMLLRAAQSYEQQVELSIAALLPLLEPLMILVMGSVVGVVVMAILLPIFQASQGMG</sequence>
<keyword evidence="15" id="KW-0175">Coiled coil</keyword>
<gene>
    <name evidence="18" type="ORF">A7E78_08735</name>
</gene>
<comment type="function">
    <text evidence="1">Component of the type II secretion system inner membrane complex required for the energy-dependent secretion of extracellular factors such as proteases and toxins from the periplasm.</text>
</comment>
<feature type="domain" description="Type II secretion system protein GspF" evidence="17">
    <location>
        <begin position="273"/>
        <end position="394"/>
    </location>
</feature>
<evidence type="ECO:0000256" key="7">
    <source>
        <dbReference type="ARBA" id="ARBA00022692"/>
    </source>
</evidence>
<evidence type="ECO:0000313" key="19">
    <source>
        <dbReference type="Proteomes" id="UP000182517"/>
    </source>
</evidence>
<comment type="subcellular location">
    <subcellularLocation>
        <location evidence="2">Cell inner membrane</location>
        <topology evidence="2">Multi-pass membrane protein</topology>
    </subcellularLocation>
    <subcellularLocation>
        <location evidence="14">Cell membrane</location>
        <topology evidence="14">Multi-pass membrane protein</topology>
    </subcellularLocation>
</comment>
<keyword evidence="8" id="KW-0479">Metal-binding</keyword>
<dbReference type="Pfam" id="PF00482">
    <property type="entry name" value="T2SSF"/>
    <property type="match status" value="2"/>
</dbReference>
<dbReference type="Gene3D" id="1.20.81.30">
    <property type="entry name" value="Type II secretion system (T2SS), domain F"/>
    <property type="match status" value="2"/>
</dbReference>